<feature type="domain" description="Zinc finger PHD-type" evidence="5">
    <location>
        <begin position="55"/>
        <end position="121"/>
    </location>
</feature>
<dbReference type="SUPFAM" id="SSF57903">
    <property type="entry name" value="FYVE/PHD zinc finger"/>
    <property type="match status" value="2"/>
</dbReference>
<keyword evidence="7" id="KW-1185">Reference proteome</keyword>
<keyword evidence="1" id="KW-0479">Metal-binding</keyword>
<dbReference type="InterPro" id="IPR059102">
    <property type="entry name" value="PHD_PHF7/G2E3-like"/>
</dbReference>
<reference evidence="6" key="2">
    <citation type="submission" date="2025-08" db="UniProtKB">
        <authorList>
            <consortium name="Ensembl"/>
        </authorList>
    </citation>
    <scope>IDENTIFICATION</scope>
    <source>
        <strain evidence="6">broiler</strain>
    </source>
</reference>
<evidence type="ECO:0000256" key="3">
    <source>
        <dbReference type="ARBA" id="ARBA00022833"/>
    </source>
</evidence>
<dbReference type="Ensembl" id="ENSGALT00010066402.1">
    <property type="protein sequence ID" value="ENSGALP00010040668.1"/>
    <property type="gene ID" value="ENSGALG00010027389.1"/>
</dbReference>
<dbReference type="GO" id="GO:0008270">
    <property type="term" value="F:zinc ion binding"/>
    <property type="evidence" value="ECO:0007669"/>
    <property type="project" value="UniProtKB-KW"/>
</dbReference>
<feature type="region of interest" description="Disordered" evidence="4">
    <location>
        <begin position="278"/>
        <end position="316"/>
    </location>
</feature>
<keyword evidence="3" id="KW-0862">Zinc</keyword>
<dbReference type="InterPro" id="IPR001965">
    <property type="entry name" value="Znf_PHD"/>
</dbReference>
<dbReference type="Gene3D" id="3.30.40.10">
    <property type="entry name" value="Zinc/RING finger domain, C3HC4 (zinc finger)"/>
    <property type="match status" value="2"/>
</dbReference>
<dbReference type="GeneTree" id="ENSGT00950000182865"/>
<evidence type="ECO:0000256" key="2">
    <source>
        <dbReference type="ARBA" id="ARBA00022771"/>
    </source>
</evidence>
<feature type="domain" description="Zinc finger PHD-type" evidence="5">
    <location>
        <begin position="199"/>
        <end position="248"/>
    </location>
</feature>
<name>A0A8V1AGG9_CHICK</name>
<evidence type="ECO:0000313" key="6">
    <source>
        <dbReference type="Ensembl" id="ENSGALP00010040668.1"/>
    </source>
</evidence>
<dbReference type="GO" id="GO:0005634">
    <property type="term" value="C:nucleus"/>
    <property type="evidence" value="ECO:0000318"/>
    <property type="project" value="GO_Central"/>
</dbReference>
<accession>A0A8V1AGG9</accession>
<keyword evidence="2" id="KW-0863">Zinc-finger</keyword>
<dbReference type="InterPro" id="IPR013083">
    <property type="entry name" value="Znf_RING/FYVE/PHD"/>
</dbReference>
<dbReference type="PANTHER" id="PTHR12420">
    <property type="entry name" value="PHD FINGER PROTEIN"/>
    <property type="match status" value="1"/>
</dbReference>
<organism evidence="6 7">
    <name type="scientific">Gallus gallus</name>
    <name type="common">Chicken</name>
    <dbReference type="NCBI Taxonomy" id="9031"/>
    <lineage>
        <taxon>Eukaryota</taxon>
        <taxon>Metazoa</taxon>
        <taxon>Chordata</taxon>
        <taxon>Craniata</taxon>
        <taxon>Vertebrata</taxon>
        <taxon>Euteleostomi</taxon>
        <taxon>Archelosauria</taxon>
        <taxon>Archosauria</taxon>
        <taxon>Dinosauria</taxon>
        <taxon>Saurischia</taxon>
        <taxon>Theropoda</taxon>
        <taxon>Coelurosauria</taxon>
        <taxon>Aves</taxon>
        <taxon>Neognathae</taxon>
        <taxon>Galloanserae</taxon>
        <taxon>Galliformes</taxon>
        <taxon>Phasianidae</taxon>
        <taxon>Phasianinae</taxon>
        <taxon>Gallus</taxon>
    </lineage>
</organism>
<dbReference type="Proteomes" id="UP000000539">
    <property type="component" value="Chromosome 12"/>
</dbReference>
<reference evidence="6" key="3">
    <citation type="submission" date="2025-09" db="UniProtKB">
        <authorList>
            <consortium name="Ensembl"/>
        </authorList>
    </citation>
    <scope>IDENTIFICATION</scope>
    <source>
        <strain evidence="6">broiler</strain>
    </source>
</reference>
<dbReference type="Pfam" id="PF26054">
    <property type="entry name" value="PHD_G2E3"/>
    <property type="match status" value="1"/>
</dbReference>
<feature type="compositionally biased region" description="Low complexity" evidence="4">
    <location>
        <begin position="297"/>
        <end position="308"/>
    </location>
</feature>
<sequence>MLTAVTLSSPACVLCGRVDNNPPIFGKRYEMYGMCFHAFCVVSSLEAPASFLQPLCFVCGNLGATITCAEAGCDRSFHFPCASEGQCVTQHFGQYSTRQSSEKRPVGDSRSYSTMVCPSCQHAWFHRACIQVGALPFPHPMGTSAGLRCFQCPLCRDREKFIQEMINLGIHIPVRKPKWETNRAYASLGVRHRHCDASNCLYPQGREQAEREGPWQLLLCSSCAAQGTHRCCSNLGQSTTTWECNACAGEGTGKRQTVLPHNWHKACQEEPALRSWGGLEQTPGRWQRKKAKWVPEAPSKSSSAAGAARCLPGELR</sequence>
<evidence type="ECO:0000256" key="1">
    <source>
        <dbReference type="ARBA" id="ARBA00022723"/>
    </source>
</evidence>
<reference evidence="6" key="1">
    <citation type="submission" date="2020-11" db="EMBL/GenBank/DDBJ databases">
        <title>Gallus gallus (Chicken) genome, bGalGal1, GRCg7b, maternal haplotype autosomes + Z &amp; W.</title>
        <authorList>
            <person name="Warren W."/>
            <person name="Formenti G."/>
            <person name="Fedrigo O."/>
            <person name="Haase B."/>
            <person name="Mountcastle J."/>
            <person name="Balacco J."/>
            <person name="Tracey A."/>
            <person name="Schneider V."/>
            <person name="Okimoto R."/>
            <person name="Cheng H."/>
            <person name="Hawken R."/>
            <person name="Howe K."/>
            <person name="Jarvis E.D."/>
        </authorList>
    </citation>
    <scope>NUCLEOTIDE SEQUENCE [LARGE SCALE GENOMIC DNA]</scope>
    <source>
        <strain evidence="6">Broiler</strain>
    </source>
</reference>
<dbReference type="SMART" id="SM00249">
    <property type="entry name" value="PHD"/>
    <property type="match status" value="2"/>
</dbReference>
<evidence type="ECO:0000256" key="4">
    <source>
        <dbReference type="SAM" id="MobiDB-lite"/>
    </source>
</evidence>
<evidence type="ECO:0000259" key="5">
    <source>
        <dbReference type="SMART" id="SM00249"/>
    </source>
</evidence>
<protein>
    <recommendedName>
        <fullName evidence="5">Zinc finger PHD-type domain-containing protein</fullName>
    </recommendedName>
</protein>
<dbReference type="PANTHER" id="PTHR12420:SF47">
    <property type="entry name" value="PHD FINGER PROTEIN 7"/>
    <property type="match status" value="1"/>
</dbReference>
<dbReference type="InterPro" id="IPR051188">
    <property type="entry name" value="PHD-type_Zinc_Finger"/>
</dbReference>
<proteinExistence type="predicted"/>
<dbReference type="InterPro" id="IPR011011">
    <property type="entry name" value="Znf_FYVE_PHD"/>
</dbReference>
<dbReference type="AlphaFoldDB" id="A0A8V1AGG9"/>
<evidence type="ECO:0000313" key="7">
    <source>
        <dbReference type="Proteomes" id="UP000000539"/>
    </source>
</evidence>